<dbReference type="InterPro" id="IPR017937">
    <property type="entry name" value="Thioredoxin_CS"/>
</dbReference>
<dbReference type="PANTHER" id="PTHR42852:SF6">
    <property type="entry name" value="THIOL:DISULFIDE INTERCHANGE PROTEIN DSBE"/>
    <property type="match status" value="1"/>
</dbReference>
<proteinExistence type="predicted"/>
<evidence type="ECO:0000256" key="2">
    <source>
        <dbReference type="ARBA" id="ARBA00022748"/>
    </source>
</evidence>
<dbReference type="InterPro" id="IPR025380">
    <property type="entry name" value="DUF4369"/>
</dbReference>
<dbReference type="PANTHER" id="PTHR42852">
    <property type="entry name" value="THIOL:DISULFIDE INTERCHANGE PROTEIN DSBE"/>
    <property type="match status" value="1"/>
</dbReference>
<sequence length="381" mass="43180">MRLFILCIIPLFLYFEATSQSKPVKKQSGPDISDGYTITGSLKNAANRKIILTENSFYKTRQHSDTTVANAKGQFSFKGKLDEVAFYNLKVAGKQGQQHFYLENAPITIRGNADSLWAVQVTGSKEENLRKVLEKMILDTASTNRYKRAEIKFSNARAVNDQETMQAAIRDQEEAVRLDQNRFKQFIAEHPNHAASVNVLGMLMNLNDVAGADSMLTKLETMEIGKSQQAKFFRQQIDQLSRLTIGKIAPEFAQTDTLGNVVKLSAFRGKYVLIDFWASWCGPCRAENPNLVQTYRTFKDRNFTIFSVSLDNNKENWLNAIRKDNLTWAHVSDLKGWKNEVAQQYNISSVPANLLLDPTGKIIARNLRGEALNRKIKEFIP</sequence>
<evidence type="ECO:0000256" key="3">
    <source>
        <dbReference type="ARBA" id="ARBA00023157"/>
    </source>
</evidence>
<keyword evidence="4" id="KW-0676">Redox-active center</keyword>
<comment type="subcellular location">
    <subcellularLocation>
        <location evidence="1">Cell envelope</location>
    </subcellularLocation>
</comment>
<dbReference type="Pfam" id="PF14289">
    <property type="entry name" value="DUF4369"/>
    <property type="match status" value="1"/>
</dbReference>
<accession>A0ABW0I394</accession>
<dbReference type="EMBL" id="JBHSMA010000001">
    <property type="protein sequence ID" value="MFC5407789.1"/>
    <property type="molecule type" value="Genomic_DNA"/>
</dbReference>
<protein>
    <submittedName>
        <fullName evidence="6">Redoxin domain-containing protein</fullName>
    </submittedName>
</protein>
<dbReference type="PROSITE" id="PS00194">
    <property type="entry name" value="THIOREDOXIN_1"/>
    <property type="match status" value="1"/>
</dbReference>
<keyword evidence="7" id="KW-1185">Reference proteome</keyword>
<keyword evidence="2" id="KW-0201">Cytochrome c-type biogenesis</keyword>
<dbReference type="RefSeq" id="WP_379840474.1">
    <property type="nucleotide sequence ID" value="NZ_JBHSMA010000001.1"/>
</dbReference>
<evidence type="ECO:0000313" key="6">
    <source>
        <dbReference type="EMBL" id="MFC5407789.1"/>
    </source>
</evidence>
<dbReference type="Proteomes" id="UP001596106">
    <property type="component" value="Unassembled WGS sequence"/>
</dbReference>
<dbReference type="InterPro" id="IPR036249">
    <property type="entry name" value="Thioredoxin-like_sf"/>
</dbReference>
<reference evidence="7" key="1">
    <citation type="journal article" date="2019" name="Int. J. Syst. Evol. Microbiol.">
        <title>The Global Catalogue of Microorganisms (GCM) 10K type strain sequencing project: providing services to taxonomists for standard genome sequencing and annotation.</title>
        <authorList>
            <consortium name="The Broad Institute Genomics Platform"/>
            <consortium name="The Broad Institute Genome Sequencing Center for Infectious Disease"/>
            <person name="Wu L."/>
            <person name="Ma J."/>
        </authorList>
    </citation>
    <scope>NUCLEOTIDE SEQUENCE [LARGE SCALE GENOMIC DNA]</scope>
    <source>
        <strain evidence="7">CCUG 55250</strain>
    </source>
</reference>
<dbReference type="Gene3D" id="3.40.30.10">
    <property type="entry name" value="Glutaredoxin"/>
    <property type="match status" value="1"/>
</dbReference>
<dbReference type="InterPro" id="IPR000866">
    <property type="entry name" value="AhpC/TSA"/>
</dbReference>
<feature type="domain" description="Thioredoxin" evidence="5">
    <location>
        <begin position="243"/>
        <end position="381"/>
    </location>
</feature>
<dbReference type="InterPro" id="IPR050553">
    <property type="entry name" value="Thioredoxin_ResA/DsbE_sf"/>
</dbReference>
<dbReference type="InterPro" id="IPR013766">
    <property type="entry name" value="Thioredoxin_domain"/>
</dbReference>
<dbReference type="Pfam" id="PF00578">
    <property type="entry name" value="AhpC-TSA"/>
    <property type="match status" value="1"/>
</dbReference>
<comment type="caution">
    <text evidence="6">The sequence shown here is derived from an EMBL/GenBank/DDBJ whole genome shotgun (WGS) entry which is preliminary data.</text>
</comment>
<organism evidence="6 7">
    <name type="scientific">Larkinella bovis</name>
    <dbReference type="NCBI Taxonomy" id="683041"/>
    <lineage>
        <taxon>Bacteria</taxon>
        <taxon>Pseudomonadati</taxon>
        <taxon>Bacteroidota</taxon>
        <taxon>Cytophagia</taxon>
        <taxon>Cytophagales</taxon>
        <taxon>Spirosomataceae</taxon>
        <taxon>Larkinella</taxon>
    </lineage>
</organism>
<evidence type="ECO:0000313" key="7">
    <source>
        <dbReference type="Proteomes" id="UP001596106"/>
    </source>
</evidence>
<evidence type="ECO:0000256" key="1">
    <source>
        <dbReference type="ARBA" id="ARBA00004196"/>
    </source>
</evidence>
<dbReference type="CDD" id="cd02966">
    <property type="entry name" value="TlpA_like_family"/>
    <property type="match status" value="1"/>
</dbReference>
<keyword evidence="3" id="KW-1015">Disulfide bond</keyword>
<gene>
    <name evidence="6" type="ORF">ACFPMF_00605</name>
</gene>
<dbReference type="PROSITE" id="PS51352">
    <property type="entry name" value="THIOREDOXIN_2"/>
    <property type="match status" value="1"/>
</dbReference>
<evidence type="ECO:0000256" key="4">
    <source>
        <dbReference type="ARBA" id="ARBA00023284"/>
    </source>
</evidence>
<dbReference type="SUPFAM" id="SSF52833">
    <property type="entry name" value="Thioredoxin-like"/>
    <property type="match status" value="1"/>
</dbReference>
<evidence type="ECO:0000259" key="5">
    <source>
        <dbReference type="PROSITE" id="PS51352"/>
    </source>
</evidence>
<name>A0ABW0I394_9BACT</name>